<evidence type="ECO:0000313" key="4">
    <source>
        <dbReference type="Proteomes" id="UP000321947"/>
    </source>
</evidence>
<comment type="caution">
    <text evidence="2">The sequence shown here is derived from an EMBL/GenBank/DDBJ whole genome shotgun (WGS) entry which is preliminary data.</text>
</comment>
<dbReference type="Proteomes" id="UP000321393">
    <property type="component" value="Unassembled WGS sequence"/>
</dbReference>
<evidence type="ECO:0000313" key="1">
    <source>
        <dbReference type="EMBL" id="KAA0066334.1"/>
    </source>
</evidence>
<organism evidence="2 4">
    <name type="scientific">Cucumis melo var. makuwa</name>
    <name type="common">Oriental melon</name>
    <dbReference type="NCBI Taxonomy" id="1194695"/>
    <lineage>
        <taxon>Eukaryota</taxon>
        <taxon>Viridiplantae</taxon>
        <taxon>Streptophyta</taxon>
        <taxon>Embryophyta</taxon>
        <taxon>Tracheophyta</taxon>
        <taxon>Spermatophyta</taxon>
        <taxon>Magnoliopsida</taxon>
        <taxon>eudicotyledons</taxon>
        <taxon>Gunneridae</taxon>
        <taxon>Pentapetalae</taxon>
        <taxon>rosids</taxon>
        <taxon>fabids</taxon>
        <taxon>Cucurbitales</taxon>
        <taxon>Cucurbitaceae</taxon>
        <taxon>Benincaseae</taxon>
        <taxon>Cucumis</taxon>
    </lineage>
</organism>
<gene>
    <name evidence="2" type="ORF">E5676_scaffold602G001200</name>
    <name evidence="1" type="ORF">E6C27_scaffold21G003950</name>
</gene>
<evidence type="ECO:0000313" key="3">
    <source>
        <dbReference type="Proteomes" id="UP000321393"/>
    </source>
</evidence>
<protein>
    <submittedName>
        <fullName evidence="2">Uncharacterized protein</fullName>
    </submittedName>
</protein>
<name>A0A5D3BP61_CUCMM</name>
<reference evidence="3 4" key="1">
    <citation type="submission" date="2019-08" db="EMBL/GenBank/DDBJ databases">
        <title>Draft genome sequences of two oriental melons (Cucumis melo L. var makuwa).</title>
        <authorList>
            <person name="Kwon S.-Y."/>
        </authorList>
    </citation>
    <scope>NUCLEOTIDE SEQUENCE [LARGE SCALE GENOMIC DNA]</scope>
    <source>
        <strain evidence="4">cv. Chang Bougi</strain>
        <strain evidence="3">cv. SW 3</strain>
        <tissue evidence="2">Leaf</tissue>
    </source>
</reference>
<sequence>MAPSITVVLKMLPPTHPIQILNSLSIKKFQLAGAAQSSTKVVTSFKLRPSKGKKKGSSPKIPLKHFIRKQKSFDNVWTALLKSKSLVACSFKATKEAPQQNLIIKPSLSENNPNLLEACSSKVRIDTLQNRSVTAPPAPKLFSYSSFTDPNTKIILLRGSPCHSVDSVMKKSNTELVSPYSGSSEESAGLKYT</sequence>
<dbReference type="EMBL" id="SSTD01016371">
    <property type="protein sequence ID" value="TYK00945.1"/>
    <property type="molecule type" value="Genomic_DNA"/>
</dbReference>
<proteinExistence type="predicted"/>
<dbReference type="AlphaFoldDB" id="A0A5D3BP61"/>
<dbReference type="EMBL" id="SSTE01000903">
    <property type="protein sequence ID" value="KAA0066334.1"/>
    <property type="molecule type" value="Genomic_DNA"/>
</dbReference>
<dbReference type="Proteomes" id="UP000321947">
    <property type="component" value="Unassembled WGS sequence"/>
</dbReference>
<evidence type="ECO:0000313" key="2">
    <source>
        <dbReference type="EMBL" id="TYK00945.1"/>
    </source>
</evidence>
<accession>A0A5D3BP61</accession>